<feature type="transmembrane region" description="Helical" evidence="1">
    <location>
        <begin position="151"/>
        <end position="176"/>
    </location>
</feature>
<feature type="transmembrane region" description="Helical" evidence="1">
    <location>
        <begin position="206"/>
        <end position="228"/>
    </location>
</feature>
<sequence>MKSCTTKGYLTLSIILVALLEIVSRNLFKNKYDYKIKDVANFVNVSELSNKTQVYVYGEQKTEGYLLFDSMGCSFSSVDPRKINILEAVSNISLIVVTRKGYIDVCYKINKNAQPLLTSSKTLMELTAIFGVSKFLLVAPLIISNSDKLRLFPFIFSLALLHAIGTTIASFIISMLKINFYEIIGMTKYEATEMNHLPSINTNPSYTSSIIVDLFSHLLFIILISFAWRKRNCEMKEYGSLSSKLISKY</sequence>
<dbReference type="WBParaSite" id="PTRK_0000640600.1">
    <property type="protein sequence ID" value="PTRK_0000640600.1"/>
    <property type="gene ID" value="PTRK_0000640600"/>
</dbReference>
<evidence type="ECO:0000313" key="3">
    <source>
        <dbReference type="WBParaSite" id="PTRK_0000640600.1"/>
    </source>
</evidence>
<evidence type="ECO:0000256" key="1">
    <source>
        <dbReference type="SAM" id="Phobius"/>
    </source>
</evidence>
<dbReference type="AlphaFoldDB" id="A0A0N4ZF75"/>
<keyword evidence="1" id="KW-0472">Membrane</keyword>
<reference evidence="3" key="1">
    <citation type="submission" date="2017-02" db="UniProtKB">
        <authorList>
            <consortium name="WormBaseParasite"/>
        </authorList>
    </citation>
    <scope>IDENTIFICATION</scope>
</reference>
<name>A0A0N4ZF75_PARTI</name>
<accession>A0A0N4ZF75</accession>
<dbReference type="Proteomes" id="UP000038045">
    <property type="component" value="Unplaced"/>
</dbReference>
<keyword evidence="1" id="KW-0812">Transmembrane</keyword>
<keyword evidence="1" id="KW-1133">Transmembrane helix</keyword>
<protein>
    <submittedName>
        <fullName evidence="3">Uncharacterized protein</fullName>
    </submittedName>
</protein>
<organism evidence="2 3">
    <name type="scientific">Parastrongyloides trichosuri</name>
    <name type="common">Possum-specific nematode worm</name>
    <dbReference type="NCBI Taxonomy" id="131310"/>
    <lineage>
        <taxon>Eukaryota</taxon>
        <taxon>Metazoa</taxon>
        <taxon>Ecdysozoa</taxon>
        <taxon>Nematoda</taxon>
        <taxon>Chromadorea</taxon>
        <taxon>Rhabditida</taxon>
        <taxon>Tylenchina</taxon>
        <taxon>Panagrolaimomorpha</taxon>
        <taxon>Strongyloidoidea</taxon>
        <taxon>Strongyloididae</taxon>
        <taxon>Parastrongyloides</taxon>
    </lineage>
</organism>
<keyword evidence="2" id="KW-1185">Reference proteome</keyword>
<evidence type="ECO:0000313" key="2">
    <source>
        <dbReference type="Proteomes" id="UP000038045"/>
    </source>
</evidence>
<feature type="transmembrane region" description="Helical" evidence="1">
    <location>
        <begin position="126"/>
        <end position="144"/>
    </location>
</feature>
<proteinExistence type="predicted"/>